<dbReference type="Pfam" id="PF20567">
    <property type="entry name" value="DUF6776"/>
    <property type="match status" value="1"/>
</dbReference>
<dbReference type="Proteomes" id="UP000286482">
    <property type="component" value="Unassembled WGS sequence"/>
</dbReference>
<protein>
    <submittedName>
        <fullName evidence="1">Uncharacterized protein</fullName>
    </submittedName>
</protein>
<proteinExistence type="predicted"/>
<dbReference type="OrthoDB" id="7056878at2"/>
<dbReference type="AlphaFoldDB" id="A0A420E8T0"/>
<evidence type="ECO:0000313" key="2">
    <source>
        <dbReference type="Proteomes" id="UP000286482"/>
    </source>
</evidence>
<comment type="caution">
    <text evidence="1">The sequence shown here is derived from an EMBL/GenBank/DDBJ whole genome shotgun (WGS) entry which is preliminary data.</text>
</comment>
<dbReference type="RefSeq" id="WP_120355921.1">
    <property type="nucleotide sequence ID" value="NZ_RAQO01000008.1"/>
</dbReference>
<accession>A0A420E8T0</accession>
<gene>
    <name evidence="1" type="ORF">DBZ36_15805</name>
</gene>
<organism evidence="1 2">
    <name type="scientific">Alginatibacterium sediminis</name>
    <dbReference type="NCBI Taxonomy" id="2164068"/>
    <lineage>
        <taxon>Bacteria</taxon>
        <taxon>Pseudomonadati</taxon>
        <taxon>Pseudomonadota</taxon>
        <taxon>Gammaproteobacteria</taxon>
        <taxon>Alteromonadales</taxon>
        <taxon>Alteromonadaceae</taxon>
        <taxon>Alginatibacterium</taxon>
    </lineage>
</organism>
<evidence type="ECO:0000313" key="1">
    <source>
        <dbReference type="EMBL" id="RKF15835.1"/>
    </source>
</evidence>
<reference evidence="1 2" key="1">
    <citation type="submission" date="2018-09" db="EMBL/GenBank/DDBJ databases">
        <authorList>
            <person name="Wang Z."/>
        </authorList>
    </citation>
    <scope>NUCLEOTIDE SEQUENCE [LARGE SCALE GENOMIC DNA]</scope>
    <source>
        <strain evidence="1 2">ALS 81</strain>
    </source>
</reference>
<dbReference type="EMBL" id="RAQO01000008">
    <property type="protein sequence ID" value="RKF15835.1"/>
    <property type="molecule type" value="Genomic_DNA"/>
</dbReference>
<dbReference type="InterPro" id="IPR046703">
    <property type="entry name" value="DUF6776"/>
</dbReference>
<sequence>MRSSFFAIPLLLMLGIAWAVYMLFVQQTDQQQMLREQLASSDAETKVLSQQLRSQELLLTQALAQAKLSQANEQQLKLENQALQSSVDLYQYALGDDGQQKFKMHVAEVTELSNQNHYRLELLVSNSEPEMQPILGQIELKLVGLLEGETIELETSEVLVIADAAKFSIQHIQRIYLDFRLPEGFSPDSLALSFKRDGYQQLAFDQNYRWQDLFEYLN</sequence>
<keyword evidence="2" id="KW-1185">Reference proteome</keyword>
<name>A0A420E8T0_9ALTE</name>